<dbReference type="PROSITE" id="PS50901">
    <property type="entry name" value="FTSK"/>
    <property type="match status" value="3"/>
</dbReference>
<feature type="transmembrane region" description="Helical" evidence="10">
    <location>
        <begin position="50"/>
        <end position="72"/>
    </location>
</feature>
<keyword evidence="7 10" id="KW-1133">Transmembrane helix</keyword>
<protein>
    <submittedName>
        <fullName evidence="12">Secretion protein EccC</fullName>
    </submittedName>
</protein>
<evidence type="ECO:0000256" key="1">
    <source>
        <dbReference type="ARBA" id="ARBA00004651"/>
    </source>
</evidence>
<dbReference type="SUPFAM" id="SSF52540">
    <property type="entry name" value="P-loop containing nucleoside triphosphate hydrolases"/>
    <property type="match status" value="3"/>
</dbReference>
<dbReference type="EMBL" id="LGUP01000388">
    <property type="protein sequence ID" value="KOG11626.1"/>
    <property type="molecule type" value="Genomic_DNA"/>
</dbReference>
<evidence type="ECO:0000256" key="9">
    <source>
        <dbReference type="PROSITE-ProRule" id="PRU00289"/>
    </source>
</evidence>
<dbReference type="Proteomes" id="UP000037023">
    <property type="component" value="Unassembled WGS sequence"/>
</dbReference>
<dbReference type="PATRIC" id="fig|1938.6.peg.7288"/>
<organism evidence="12 13">
    <name type="scientific">Streptomyces viridochromogenes</name>
    <dbReference type="NCBI Taxonomy" id="1938"/>
    <lineage>
        <taxon>Bacteria</taxon>
        <taxon>Bacillati</taxon>
        <taxon>Actinomycetota</taxon>
        <taxon>Actinomycetes</taxon>
        <taxon>Kitasatosporales</taxon>
        <taxon>Streptomycetaceae</taxon>
        <taxon>Streptomyces</taxon>
    </lineage>
</organism>
<dbReference type="InterPro" id="IPR002543">
    <property type="entry name" value="FtsK_dom"/>
</dbReference>
<keyword evidence="8 10" id="KW-0472">Membrane</keyword>
<evidence type="ECO:0000256" key="8">
    <source>
        <dbReference type="ARBA" id="ARBA00023136"/>
    </source>
</evidence>
<evidence type="ECO:0000256" key="3">
    <source>
        <dbReference type="ARBA" id="ARBA00022692"/>
    </source>
</evidence>
<dbReference type="NCBIfam" id="TIGR03925">
    <property type="entry name" value="T7SS_EccC_b"/>
    <property type="match status" value="1"/>
</dbReference>
<keyword evidence="3 10" id="KW-0812">Transmembrane</keyword>
<keyword evidence="5 9" id="KW-0547">Nucleotide-binding</keyword>
<comment type="caution">
    <text evidence="12">The sequence shown here is derived from an EMBL/GenBank/DDBJ whole genome shotgun (WGS) entry which is preliminary data.</text>
</comment>
<dbReference type="GO" id="GO:0003677">
    <property type="term" value="F:DNA binding"/>
    <property type="evidence" value="ECO:0007669"/>
    <property type="project" value="InterPro"/>
</dbReference>
<dbReference type="Gene3D" id="3.40.50.300">
    <property type="entry name" value="P-loop containing nucleotide triphosphate hydrolases"/>
    <property type="match status" value="4"/>
</dbReference>
<evidence type="ECO:0000313" key="12">
    <source>
        <dbReference type="EMBL" id="KOG11626.1"/>
    </source>
</evidence>
<reference evidence="12 13" key="1">
    <citation type="submission" date="2015-06" db="EMBL/GenBank/DDBJ databases">
        <authorList>
            <person name="Hoefler B.C."/>
            <person name="Straight P.D."/>
        </authorList>
    </citation>
    <scope>NUCLEOTIDE SEQUENCE [LARGE SCALE GENOMIC DNA]</scope>
    <source>
        <strain evidence="12 13">NRRL 3427</strain>
    </source>
</reference>
<dbReference type="InterPro" id="IPR050206">
    <property type="entry name" value="FtsK/SpoIIIE/SftA"/>
</dbReference>
<dbReference type="InterPro" id="IPR023836">
    <property type="entry name" value="EccCa-like_Actinobacteria"/>
</dbReference>
<feature type="binding site" evidence="9">
    <location>
        <begin position="468"/>
        <end position="475"/>
    </location>
    <ligand>
        <name>ATP</name>
        <dbReference type="ChEBI" id="CHEBI:30616"/>
    </ligand>
</feature>
<feature type="domain" description="FtsK" evidence="11">
    <location>
        <begin position="803"/>
        <end position="994"/>
    </location>
</feature>
<evidence type="ECO:0000256" key="2">
    <source>
        <dbReference type="ARBA" id="ARBA00022475"/>
    </source>
</evidence>
<feature type="domain" description="FtsK" evidence="11">
    <location>
        <begin position="445"/>
        <end position="645"/>
    </location>
</feature>
<dbReference type="GO" id="GO:0005886">
    <property type="term" value="C:plasma membrane"/>
    <property type="evidence" value="ECO:0007669"/>
    <property type="project" value="UniProtKB-SubCell"/>
</dbReference>
<dbReference type="InterPro" id="IPR023837">
    <property type="entry name" value="EccCb-like_Actinobacteria"/>
</dbReference>
<dbReference type="NCBIfam" id="TIGR03924">
    <property type="entry name" value="T7SS_EccC_a"/>
    <property type="match status" value="1"/>
</dbReference>
<keyword evidence="2" id="KW-1003">Cell membrane</keyword>
<evidence type="ECO:0000256" key="5">
    <source>
        <dbReference type="ARBA" id="ARBA00022741"/>
    </source>
</evidence>
<proteinExistence type="predicted"/>
<feature type="transmembrane region" description="Helical" evidence="10">
    <location>
        <begin position="21"/>
        <end position="44"/>
    </location>
</feature>
<evidence type="ECO:0000256" key="4">
    <source>
        <dbReference type="ARBA" id="ARBA00022737"/>
    </source>
</evidence>
<gene>
    <name evidence="12" type="ORF">ADK34_33905</name>
</gene>
<evidence type="ECO:0000313" key="13">
    <source>
        <dbReference type="Proteomes" id="UP000037023"/>
    </source>
</evidence>
<dbReference type="GO" id="GO:0005524">
    <property type="term" value="F:ATP binding"/>
    <property type="evidence" value="ECO:0007669"/>
    <property type="project" value="UniProtKB-UniRule"/>
</dbReference>
<keyword evidence="4" id="KW-0677">Repeat</keyword>
<dbReference type="Pfam" id="PF01580">
    <property type="entry name" value="FtsK_SpoIIIE"/>
    <property type="match status" value="3"/>
</dbReference>
<keyword evidence="6 9" id="KW-0067">ATP-binding</keyword>
<feature type="binding site" evidence="9">
    <location>
        <begin position="1104"/>
        <end position="1111"/>
    </location>
    <ligand>
        <name>ATP</name>
        <dbReference type="ChEBI" id="CHEBI:30616"/>
    </ligand>
</feature>
<dbReference type="SMART" id="SM00382">
    <property type="entry name" value="AAA"/>
    <property type="match status" value="3"/>
</dbReference>
<accession>A0A0L8JDA2</accession>
<evidence type="ECO:0000259" key="11">
    <source>
        <dbReference type="PROSITE" id="PS50901"/>
    </source>
</evidence>
<comment type="subcellular location">
    <subcellularLocation>
        <location evidence="1">Cell membrane</location>
        <topology evidence="1">Multi-pass membrane protein</topology>
    </subcellularLocation>
</comment>
<feature type="domain" description="FtsK" evidence="11">
    <location>
        <begin position="1087"/>
        <end position="1270"/>
    </location>
</feature>
<dbReference type="InterPro" id="IPR027417">
    <property type="entry name" value="P-loop_NTPase"/>
</dbReference>
<evidence type="ECO:0000256" key="6">
    <source>
        <dbReference type="ARBA" id="ARBA00022840"/>
    </source>
</evidence>
<name>A0A0L8JDA2_STRVR</name>
<feature type="binding site" evidence="9">
    <location>
        <begin position="821"/>
        <end position="828"/>
    </location>
    <ligand>
        <name>ATP</name>
        <dbReference type="ChEBI" id="CHEBI:30616"/>
    </ligand>
</feature>
<evidence type="ECO:0000256" key="7">
    <source>
        <dbReference type="ARBA" id="ARBA00022989"/>
    </source>
</evidence>
<sequence>MPSGELSMQAPPPLPALESQGFMGVLGIMPMLTQSAAMSMMFIVPGIGAVIRYVMMGAMAVSMVLMLVMNLLRPGVERKRKLRGERRGYLRYLAQERRKVRKAADQQRQHLQWQHPEPAGLWSAALSKRLWERRSSHPDFGEVRIGTGRQGLAVSIKAPETAPVEDLEPVATHALRRFIEAYSTVPATPISLYLPGFAHILMDGDRDAIRGLARAVLASLATFHSPEDVRIAVLAGPGAATEEWEWVKWLPHCQHPKQTDAAGPVRMVAQEWEKLEELLGGEELGERGRYEADSEVSANEPYLVIVVDDAKVPVNAQAATSGYRNAVVLDLSGSLPRRNNKFVLRLQVSEDKVEQITRTESGADDYTLVCRPDHLSAAVSGKLARLIAPYRAGESTEKSEPTLSDFELPTMLGVGDVKKLDPQITWRPRSTWDQLRIPIGISESGVPVDLDIKEAARGGMGPHGILIGATGSGKSELLRTLVLGLAVTHSSEALNFVLVDFKGGATFLGMERLPHTSAVITNLADELPLVDRMQEALQSEMTRRQELLRAAGNFSSVHDYEKARAAGAALDPLPSLFVVVDEFSELLSQKREFIETFVMIGRLGRSLAVHLLLASQRLEEGRIHALQSHLSYRIGLRTFSANESRAVLGVPDAYTLPSAPGHGYLKTDTSTLERFRAAYVSGTYRSATTRTRRQAVIEQQVVPFTTQYIAPRVLESAETEAVDAPVGESAETMMDIILDRLEGQGAPAHRVWLPPLSAPPTLDMLLPPLAPHPEFGLCPADGQGRGLLQVPVGLVDKPLEQLRDNLWADLSGAGGHVGIAGGTQSGKSTLVRSLVTALALTHTPREVQFYCLDFGGGSLASLRGLPHVGSVAGRLDVDRVIRSVNEIKALIDRRENAFPAGGVESMAEYRKARRDGRFSDDPYGDVFLVIDGWFTLRQDFDKLESAIQEIASRGLAYGVHLIIASNRWADYRAWLRDAMGTRFELRMGEPMESDINSKAAAGVPKVAGRGLTRERLHFMAAVPRTDGVESAEELADAHRTLVGAISSAWQGPKAPQVKLLPELLPFSEIAAPERDVRVSLGLEEKALEPAWHDFEQHPHLVAFGETETGKTNLLKVIAQSLIQRYTPDEARFIIADPRRNLFDAVPKEHQLSYAVAVNTMETTIKEVAESLTKRIPGPDISPERLPLRDWWKGPKLFVLIDDYDLLISGSPMRHPMAPILDLMSMGTEIGLHVVVVRNTTGAMRSMNDALIKRMMEVGTPALLFSCGREEGAFLHNTPPKKLPTGRAQLITRRSAPVLIQTAAVDRD</sequence>
<dbReference type="PANTHER" id="PTHR22683:SF1">
    <property type="entry name" value="TYPE VII SECRETION SYSTEM PROTEIN ESSC"/>
    <property type="match status" value="1"/>
</dbReference>
<evidence type="ECO:0000256" key="10">
    <source>
        <dbReference type="SAM" id="Phobius"/>
    </source>
</evidence>
<dbReference type="InterPro" id="IPR003593">
    <property type="entry name" value="AAA+_ATPase"/>
</dbReference>
<dbReference type="PANTHER" id="PTHR22683">
    <property type="entry name" value="SPORULATION PROTEIN RELATED"/>
    <property type="match status" value="1"/>
</dbReference>